<dbReference type="Pfam" id="PF13419">
    <property type="entry name" value="HAD_2"/>
    <property type="match status" value="1"/>
</dbReference>
<comment type="caution">
    <text evidence="3">The sequence shown here is derived from an EMBL/GenBank/DDBJ whole genome shotgun (WGS) entry which is preliminary data.</text>
</comment>
<dbReference type="RefSeq" id="WP_120071966.1">
    <property type="nucleotide sequence ID" value="NZ_CP126113.1"/>
</dbReference>
<dbReference type="GO" id="GO:0006281">
    <property type="term" value="P:DNA repair"/>
    <property type="evidence" value="ECO:0007669"/>
    <property type="project" value="TreeGrafter"/>
</dbReference>
<dbReference type="PANTHER" id="PTHR43434:SF1">
    <property type="entry name" value="PHOSPHOGLYCOLATE PHOSPHATASE"/>
    <property type="match status" value="1"/>
</dbReference>
<evidence type="ECO:0000313" key="3">
    <source>
        <dbReference type="EMBL" id="RWR12164.1"/>
    </source>
</evidence>
<evidence type="ECO:0000256" key="1">
    <source>
        <dbReference type="ARBA" id="ARBA00022801"/>
    </source>
</evidence>
<dbReference type="SFLD" id="SFLDG01129">
    <property type="entry name" value="C1.5:_HAD__Beta-PGM__Phosphata"/>
    <property type="match status" value="1"/>
</dbReference>
<sequence>MDSIIFDLDGTLWDARKTVSKAWTEVVQKELDENRIVTEEDLRKTMGMRLYDTAAHIFSDIDEEKRRMELIKKCSVREQIRLAKEGGKLYEGLEDALAKLSTKYRLFIVSNCQEGYIEAFYEYHGLGHFFEDDENPGRTGLSKGKNIKLVMERNSLKSPVYVGDTEIDRKAASFAGIPFVFAAYGFGQVKEYDYRIERISELIEYL</sequence>
<name>A0A443IVV5_9BACI</name>
<dbReference type="OrthoDB" id="9792518at2"/>
<proteinExistence type="predicted"/>
<dbReference type="InterPro" id="IPR041492">
    <property type="entry name" value="HAD_2"/>
</dbReference>
<dbReference type="SUPFAM" id="SSF56784">
    <property type="entry name" value="HAD-like"/>
    <property type="match status" value="1"/>
</dbReference>
<evidence type="ECO:0000313" key="4">
    <source>
        <dbReference type="Proteomes" id="UP000273811"/>
    </source>
</evidence>
<accession>A0A443IVV5</accession>
<reference evidence="3" key="1">
    <citation type="submission" date="2018-12" db="EMBL/GenBank/DDBJ databases">
        <authorList>
            <person name="Sun L."/>
            <person name="Chen Z."/>
        </authorList>
    </citation>
    <scope>NUCLEOTIDE SEQUENCE [LARGE SCALE GENOMIC DNA]</scope>
    <source>
        <strain evidence="3">DSM 16012</strain>
    </source>
</reference>
<keyword evidence="4" id="KW-1185">Reference proteome</keyword>
<dbReference type="InterPro" id="IPR050155">
    <property type="entry name" value="HAD-like_hydrolase_sf"/>
</dbReference>
<evidence type="ECO:0000256" key="2">
    <source>
        <dbReference type="ARBA" id="ARBA00022842"/>
    </source>
</evidence>
<dbReference type="InterPro" id="IPR023214">
    <property type="entry name" value="HAD_sf"/>
</dbReference>
<keyword evidence="2" id="KW-0460">Magnesium</keyword>
<dbReference type="InterPro" id="IPR023198">
    <property type="entry name" value="PGP-like_dom2"/>
</dbReference>
<dbReference type="Proteomes" id="UP000273811">
    <property type="component" value="Unassembled WGS sequence"/>
</dbReference>
<keyword evidence="1 3" id="KW-0378">Hydrolase</keyword>
<protein>
    <submittedName>
        <fullName evidence="3">HAD family hydrolase</fullName>
    </submittedName>
</protein>
<organism evidence="3 4">
    <name type="scientific">Siminovitchia fortis</name>
    <dbReference type="NCBI Taxonomy" id="254758"/>
    <lineage>
        <taxon>Bacteria</taxon>
        <taxon>Bacillati</taxon>
        <taxon>Bacillota</taxon>
        <taxon>Bacilli</taxon>
        <taxon>Bacillales</taxon>
        <taxon>Bacillaceae</taxon>
        <taxon>Siminovitchia</taxon>
    </lineage>
</organism>
<dbReference type="PANTHER" id="PTHR43434">
    <property type="entry name" value="PHOSPHOGLYCOLATE PHOSPHATASE"/>
    <property type="match status" value="1"/>
</dbReference>
<dbReference type="InterPro" id="IPR036412">
    <property type="entry name" value="HAD-like_sf"/>
</dbReference>
<dbReference type="AlphaFoldDB" id="A0A443IVV5"/>
<dbReference type="SFLD" id="SFLDS00003">
    <property type="entry name" value="Haloacid_Dehalogenase"/>
    <property type="match status" value="1"/>
</dbReference>
<dbReference type="Gene3D" id="1.10.150.240">
    <property type="entry name" value="Putative phosphatase, domain 2"/>
    <property type="match status" value="1"/>
</dbReference>
<dbReference type="EMBL" id="QYTU02000012">
    <property type="protein sequence ID" value="RWR12164.1"/>
    <property type="molecule type" value="Genomic_DNA"/>
</dbReference>
<dbReference type="Gene3D" id="3.40.50.1000">
    <property type="entry name" value="HAD superfamily/HAD-like"/>
    <property type="match status" value="1"/>
</dbReference>
<dbReference type="GO" id="GO:0008967">
    <property type="term" value="F:phosphoglycolate phosphatase activity"/>
    <property type="evidence" value="ECO:0007669"/>
    <property type="project" value="TreeGrafter"/>
</dbReference>
<gene>
    <name evidence="3" type="ORF">D4N35_007275</name>
</gene>